<dbReference type="Proteomes" id="UP000026915">
    <property type="component" value="Chromosome 9"/>
</dbReference>
<feature type="region of interest" description="Disordered" evidence="1">
    <location>
        <begin position="54"/>
        <end position="86"/>
    </location>
</feature>
<dbReference type="EMBL" id="CM001887">
    <property type="protein sequence ID" value="EOY29901.1"/>
    <property type="molecule type" value="Genomic_DNA"/>
</dbReference>
<dbReference type="Gramene" id="EOY29901">
    <property type="protein sequence ID" value="EOY29901"/>
    <property type="gene ID" value="TCM_037286"/>
</dbReference>
<dbReference type="HOGENOM" id="CLU_1527874_0_0_1"/>
<evidence type="ECO:0000313" key="3">
    <source>
        <dbReference type="Proteomes" id="UP000026915"/>
    </source>
</evidence>
<name>A0A061GK31_THECC</name>
<feature type="compositionally biased region" description="Low complexity" evidence="1">
    <location>
        <begin position="67"/>
        <end position="86"/>
    </location>
</feature>
<dbReference type="OMA" id="GEKMEGW"/>
<gene>
    <name evidence="2" type="ORF">TCM_037286</name>
</gene>
<dbReference type="InParanoid" id="A0A061GK31"/>
<evidence type="ECO:0000313" key="2">
    <source>
        <dbReference type="EMBL" id="EOY29901.1"/>
    </source>
</evidence>
<accession>A0A061GK31</accession>
<reference evidence="2 3" key="1">
    <citation type="journal article" date="2013" name="Genome Biol.">
        <title>The genome sequence of the most widely cultivated cacao type and its use to identify candidate genes regulating pod color.</title>
        <authorList>
            <person name="Motamayor J.C."/>
            <person name="Mockaitis K."/>
            <person name="Schmutz J."/>
            <person name="Haiminen N."/>
            <person name="Iii D.L."/>
            <person name="Cornejo O."/>
            <person name="Findley S.D."/>
            <person name="Zheng P."/>
            <person name="Utro F."/>
            <person name="Royaert S."/>
            <person name="Saski C."/>
            <person name="Jenkins J."/>
            <person name="Podicheti R."/>
            <person name="Zhao M."/>
            <person name="Scheffler B.E."/>
            <person name="Stack J.C."/>
            <person name="Feltus F.A."/>
            <person name="Mustiga G.M."/>
            <person name="Amores F."/>
            <person name="Phillips W."/>
            <person name="Marelli J.P."/>
            <person name="May G.D."/>
            <person name="Shapiro H."/>
            <person name="Ma J."/>
            <person name="Bustamante C.D."/>
            <person name="Schnell R.J."/>
            <person name="Main D."/>
            <person name="Gilbert D."/>
            <person name="Parida L."/>
            <person name="Kuhn D.N."/>
        </authorList>
    </citation>
    <scope>NUCLEOTIDE SEQUENCE [LARGE SCALE GENOMIC DNA]</scope>
    <source>
        <strain evidence="3">cv. Matina 1-6</strain>
    </source>
</reference>
<protein>
    <submittedName>
        <fullName evidence="2">Uncharacterized protein</fullName>
    </submittedName>
</protein>
<evidence type="ECO:0000256" key="1">
    <source>
        <dbReference type="SAM" id="MobiDB-lite"/>
    </source>
</evidence>
<proteinExistence type="predicted"/>
<dbReference type="eggNOG" id="ENOG502S7DB">
    <property type="taxonomic scope" value="Eukaryota"/>
</dbReference>
<dbReference type="PANTHER" id="PTHR37265">
    <property type="entry name" value="OS01G0195300 PROTEIN"/>
    <property type="match status" value="1"/>
</dbReference>
<dbReference type="PANTHER" id="PTHR37265:SF8">
    <property type="match status" value="1"/>
</dbReference>
<sequence length="213" mass="22603">MMMLGEEGSKSPETELYGDIAGKLNVLLSDSDDESEFSNEGLVREEKLEEIMQELYREIQSSPYNTSPPTATLTSPSSSSSSQFHLSPPPFFAVSDVKSESCGASMSDSASTVMAGIEFVGPAGNFPDVKVGLPETRNGPLENELWLMGTGMGMGMGIGMGLGFDDNDGNVVGGGVQGLGEAKMEGCDEGEVGDDQWLARVLGWGPLELEEWT</sequence>
<dbReference type="AlphaFoldDB" id="A0A061GK31"/>
<organism evidence="2 3">
    <name type="scientific">Theobroma cacao</name>
    <name type="common">Cacao</name>
    <name type="synonym">Cocoa</name>
    <dbReference type="NCBI Taxonomy" id="3641"/>
    <lineage>
        <taxon>Eukaryota</taxon>
        <taxon>Viridiplantae</taxon>
        <taxon>Streptophyta</taxon>
        <taxon>Embryophyta</taxon>
        <taxon>Tracheophyta</taxon>
        <taxon>Spermatophyta</taxon>
        <taxon>Magnoliopsida</taxon>
        <taxon>eudicotyledons</taxon>
        <taxon>Gunneridae</taxon>
        <taxon>Pentapetalae</taxon>
        <taxon>rosids</taxon>
        <taxon>malvids</taxon>
        <taxon>Malvales</taxon>
        <taxon>Malvaceae</taxon>
        <taxon>Byttnerioideae</taxon>
        <taxon>Theobroma</taxon>
    </lineage>
</organism>
<keyword evidence="3" id="KW-1185">Reference proteome</keyword>